<organism evidence="1 2">
    <name type="scientific">Allacma fusca</name>
    <dbReference type="NCBI Taxonomy" id="39272"/>
    <lineage>
        <taxon>Eukaryota</taxon>
        <taxon>Metazoa</taxon>
        <taxon>Ecdysozoa</taxon>
        <taxon>Arthropoda</taxon>
        <taxon>Hexapoda</taxon>
        <taxon>Collembola</taxon>
        <taxon>Symphypleona</taxon>
        <taxon>Sminthuridae</taxon>
        <taxon>Allacma</taxon>
    </lineage>
</organism>
<comment type="caution">
    <text evidence="1">The sequence shown here is derived from an EMBL/GenBank/DDBJ whole genome shotgun (WGS) entry which is preliminary data.</text>
</comment>
<evidence type="ECO:0000313" key="1">
    <source>
        <dbReference type="EMBL" id="CAG7834371.1"/>
    </source>
</evidence>
<protein>
    <submittedName>
        <fullName evidence="1">Uncharacterized protein</fullName>
    </submittedName>
</protein>
<proteinExistence type="predicted"/>
<accession>A0A8J2LN97</accession>
<keyword evidence="2" id="KW-1185">Reference proteome</keyword>
<evidence type="ECO:0000313" key="2">
    <source>
        <dbReference type="Proteomes" id="UP000708208"/>
    </source>
</evidence>
<gene>
    <name evidence="1" type="ORF">AFUS01_LOCUS43886</name>
</gene>
<reference evidence="1" key="1">
    <citation type="submission" date="2021-06" db="EMBL/GenBank/DDBJ databases">
        <authorList>
            <person name="Hodson N. C."/>
            <person name="Mongue J. A."/>
            <person name="Jaron S. K."/>
        </authorList>
    </citation>
    <scope>NUCLEOTIDE SEQUENCE</scope>
</reference>
<dbReference type="EMBL" id="CAJVCH010570214">
    <property type="protein sequence ID" value="CAG7834371.1"/>
    <property type="molecule type" value="Genomic_DNA"/>
</dbReference>
<sequence>MFRLKFCFLQICVLSPRSNCCRKEGMNVSSFIFPFQNSVLIYGSSLLIIKLFKNKTTIPIFPVVNN</sequence>
<dbReference type="Proteomes" id="UP000708208">
    <property type="component" value="Unassembled WGS sequence"/>
</dbReference>
<dbReference type="AlphaFoldDB" id="A0A8J2LN97"/>
<name>A0A8J2LN97_9HEXA</name>